<reference evidence="2" key="1">
    <citation type="journal article" date="2008" name="Nat. Genet.">
        <title>The Pristionchus pacificus genome provides a unique perspective on nematode lifestyle and parasitism.</title>
        <authorList>
            <person name="Dieterich C."/>
            <person name="Clifton S.W."/>
            <person name="Schuster L.N."/>
            <person name="Chinwalla A."/>
            <person name="Delehaunty K."/>
            <person name="Dinkelacker I."/>
            <person name="Fulton L."/>
            <person name="Fulton R."/>
            <person name="Godfrey J."/>
            <person name="Minx P."/>
            <person name="Mitreva M."/>
            <person name="Roeseler W."/>
            <person name="Tian H."/>
            <person name="Witte H."/>
            <person name="Yang S.P."/>
            <person name="Wilson R.K."/>
            <person name="Sommer R.J."/>
        </authorList>
    </citation>
    <scope>NUCLEOTIDE SEQUENCE [LARGE SCALE GENOMIC DNA]</scope>
    <source>
        <strain evidence="2">PS312</strain>
    </source>
</reference>
<gene>
    <name evidence="1" type="primary">WBGene00109104</name>
</gene>
<dbReference type="Proteomes" id="UP000005239">
    <property type="component" value="Unassembled WGS sequence"/>
</dbReference>
<dbReference type="EnsemblMetazoa" id="PPA19550.1">
    <property type="protein sequence ID" value="PPA19550.1"/>
    <property type="gene ID" value="WBGene00109104"/>
</dbReference>
<proteinExistence type="predicted"/>
<name>A0A2A6BJK6_PRIPA</name>
<accession>A0A8R1YHR9</accession>
<sequence>MKIFYSTFTAGKPNYEWPDEAFPYGPNPHRLFRITTTEAPPPTEWQLLVENYYLDKILLIIAFCLLAMCLGCATVFGYKVIKDWRRKHLARQARVAQRARLIDPANFHLRSNAWN</sequence>
<evidence type="ECO:0000313" key="1">
    <source>
        <dbReference type="EnsemblMetazoa" id="PPA19550.1"/>
    </source>
</evidence>
<dbReference type="AlphaFoldDB" id="A0A2A6BJK6"/>
<protein>
    <submittedName>
        <fullName evidence="1">Uncharacterized protein</fullName>
    </submittedName>
</protein>
<accession>A0A2A6BJK6</accession>
<organism evidence="1 2">
    <name type="scientific">Pristionchus pacificus</name>
    <name type="common">Parasitic nematode worm</name>
    <dbReference type="NCBI Taxonomy" id="54126"/>
    <lineage>
        <taxon>Eukaryota</taxon>
        <taxon>Metazoa</taxon>
        <taxon>Ecdysozoa</taxon>
        <taxon>Nematoda</taxon>
        <taxon>Chromadorea</taxon>
        <taxon>Rhabditida</taxon>
        <taxon>Rhabditina</taxon>
        <taxon>Diplogasteromorpha</taxon>
        <taxon>Diplogasteroidea</taxon>
        <taxon>Neodiplogasteridae</taxon>
        <taxon>Pristionchus</taxon>
    </lineage>
</organism>
<evidence type="ECO:0000313" key="2">
    <source>
        <dbReference type="Proteomes" id="UP000005239"/>
    </source>
</evidence>
<reference evidence="1" key="2">
    <citation type="submission" date="2022-06" db="UniProtKB">
        <authorList>
            <consortium name="EnsemblMetazoa"/>
        </authorList>
    </citation>
    <scope>IDENTIFICATION</scope>
    <source>
        <strain evidence="1">PS312</strain>
    </source>
</reference>
<keyword evidence="2" id="KW-1185">Reference proteome</keyword>